<gene>
    <name evidence="1" type="ORF">Q664_30740</name>
</gene>
<dbReference type="Proteomes" id="UP000028547">
    <property type="component" value="Unassembled WGS sequence"/>
</dbReference>
<sequence>MAADGKARVVPQTSEQIRAEIERTRAELALSVGELRQEVARRTDWRQWVLERPYTCVGAAFFVGFLIGNSQRR</sequence>
<accession>A0A084SNQ7</accession>
<name>A0A084SNQ7_9BACT</name>
<dbReference type="EMBL" id="JPMI01000223">
    <property type="protein sequence ID" value="KFA90092.1"/>
    <property type="molecule type" value="Genomic_DNA"/>
</dbReference>
<dbReference type="AlphaFoldDB" id="A0A084SNQ7"/>
<proteinExistence type="predicted"/>
<evidence type="ECO:0008006" key="3">
    <source>
        <dbReference type="Google" id="ProtNLM"/>
    </source>
</evidence>
<protein>
    <recommendedName>
        <fullName evidence="3">DUF3618 domain-containing protein</fullName>
    </recommendedName>
</protein>
<organism evidence="1 2">
    <name type="scientific">Archangium violaceum Cb vi76</name>
    <dbReference type="NCBI Taxonomy" id="1406225"/>
    <lineage>
        <taxon>Bacteria</taxon>
        <taxon>Pseudomonadati</taxon>
        <taxon>Myxococcota</taxon>
        <taxon>Myxococcia</taxon>
        <taxon>Myxococcales</taxon>
        <taxon>Cystobacterineae</taxon>
        <taxon>Archangiaceae</taxon>
        <taxon>Archangium</taxon>
    </lineage>
</organism>
<reference evidence="1 2" key="1">
    <citation type="submission" date="2014-07" db="EMBL/GenBank/DDBJ databases">
        <title>Draft Genome Sequence of Gephyronic Acid Producer, Cystobacter violaceus Strain Cb vi76.</title>
        <authorList>
            <person name="Stevens D.C."/>
            <person name="Young J."/>
            <person name="Carmichael R."/>
            <person name="Tan J."/>
            <person name="Taylor R.E."/>
        </authorList>
    </citation>
    <scope>NUCLEOTIDE SEQUENCE [LARGE SCALE GENOMIC DNA]</scope>
    <source>
        <strain evidence="1 2">Cb vi76</strain>
    </source>
</reference>
<dbReference type="RefSeq" id="WP_043403449.1">
    <property type="nucleotide sequence ID" value="NZ_JPMI01000223.1"/>
</dbReference>
<comment type="caution">
    <text evidence="1">The sequence shown here is derived from an EMBL/GenBank/DDBJ whole genome shotgun (WGS) entry which is preliminary data.</text>
</comment>
<evidence type="ECO:0000313" key="1">
    <source>
        <dbReference type="EMBL" id="KFA90092.1"/>
    </source>
</evidence>
<evidence type="ECO:0000313" key="2">
    <source>
        <dbReference type="Proteomes" id="UP000028547"/>
    </source>
</evidence>